<dbReference type="CDD" id="cd00167">
    <property type="entry name" value="SANT"/>
    <property type="match status" value="1"/>
</dbReference>
<feature type="domain" description="Myb-like" evidence="7">
    <location>
        <begin position="113"/>
        <end position="165"/>
    </location>
</feature>
<dbReference type="Gene3D" id="1.10.10.60">
    <property type="entry name" value="Homeodomain-like"/>
    <property type="match status" value="1"/>
</dbReference>
<dbReference type="PROSITE" id="PS50090">
    <property type="entry name" value="MYB_LIKE"/>
    <property type="match status" value="1"/>
</dbReference>
<dbReference type="GO" id="GO:0005634">
    <property type="term" value="C:nucleus"/>
    <property type="evidence" value="ECO:0007669"/>
    <property type="project" value="UniProtKB-SubCell"/>
</dbReference>
<feature type="region of interest" description="Disordered" evidence="6">
    <location>
        <begin position="26"/>
        <end position="102"/>
    </location>
</feature>
<dbReference type="AlphaFoldDB" id="A0AAF1AQ68"/>
<dbReference type="GO" id="GO:0009723">
    <property type="term" value="P:response to ethylene"/>
    <property type="evidence" value="ECO:0007669"/>
    <property type="project" value="TreeGrafter"/>
</dbReference>
<protein>
    <recommendedName>
        <fullName evidence="12">HTH myb-type domain-containing protein</fullName>
    </recommendedName>
</protein>
<dbReference type="InterPro" id="IPR001005">
    <property type="entry name" value="SANT/Myb"/>
</dbReference>
<dbReference type="GO" id="GO:0009739">
    <property type="term" value="P:response to gibberellin"/>
    <property type="evidence" value="ECO:0007669"/>
    <property type="project" value="TreeGrafter"/>
</dbReference>
<gene>
    <name evidence="10" type="ORF">DCAR_0310688</name>
</gene>
<dbReference type="GO" id="GO:0003677">
    <property type="term" value="F:DNA binding"/>
    <property type="evidence" value="ECO:0007669"/>
    <property type="project" value="UniProtKB-KW"/>
</dbReference>
<sequence length="341" mass="36092">MARGDDGSGKEGGGFKLFGVEINFGHELNKKSGDESGKVQKKRGHDDDEGGESDRLRKSKSVGNLHEMGNHSGGEGDADANGGDGAVGGGGGADDSGYHSDGVLHVNSRRAAHMRRKGTPWTQSEHRAFLLGLSKLGKGDWKGISKNYVPTRTPTQVASHAQKYFIRMTTAEKKNRRASLFDIPFNESSAVPGRSFPAAPVMPQAELYPMMNHTITQYQNYYYVPSSHGNFPAPIMNQKSNGVFLQPYPPVLVTSQALPATPAGGSFASSASLPNYYQPVTGPPTSFAACAPFPNQYPTANGPGTSFAACAPYPTANGPATSTVTKRDALEAGIGTLSLKI</sequence>
<evidence type="ECO:0000313" key="11">
    <source>
        <dbReference type="Proteomes" id="UP000077755"/>
    </source>
</evidence>
<evidence type="ECO:0000259" key="9">
    <source>
        <dbReference type="PROSITE" id="PS51294"/>
    </source>
</evidence>
<feature type="compositionally biased region" description="Basic and acidic residues" evidence="6">
    <location>
        <begin position="27"/>
        <end position="38"/>
    </location>
</feature>
<accession>A0AAF1AQ68</accession>
<dbReference type="PANTHER" id="PTHR44191:SF62">
    <property type="entry name" value="OS04G0341900 PROTEIN"/>
    <property type="match status" value="1"/>
</dbReference>
<feature type="compositionally biased region" description="Gly residues" evidence="6">
    <location>
        <begin position="82"/>
        <end position="94"/>
    </location>
</feature>
<feature type="domain" description="HTH myb-type" evidence="9">
    <location>
        <begin position="113"/>
        <end position="169"/>
    </location>
</feature>
<evidence type="ECO:0000256" key="3">
    <source>
        <dbReference type="ARBA" id="ARBA00023125"/>
    </source>
</evidence>
<organism evidence="10 11">
    <name type="scientific">Daucus carota subsp. sativus</name>
    <name type="common">Carrot</name>
    <dbReference type="NCBI Taxonomy" id="79200"/>
    <lineage>
        <taxon>Eukaryota</taxon>
        <taxon>Viridiplantae</taxon>
        <taxon>Streptophyta</taxon>
        <taxon>Embryophyta</taxon>
        <taxon>Tracheophyta</taxon>
        <taxon>Spermatophyta</taxon>
        <taxon>Magnoliopsida</taxon>
        <taxon>eudicotyledons</taxon>
        <taxon>Gunneridae</taxon>
        <taxon>Pentapetalae</taxon>
        <taxon>asterids</taxon>
        <taxon>campanulids</taxon>
        <taxon>Apiales</taxon>
        <taxon>Apiaceae</taxon>
        <taxon>Apioideae</taxon>
        <taxon>Scandiceae</taxon>
        <taxon>Daucinae</taxon>
        <taxon>Daucus</taxon>
        <taxon>Daucus sect. Daucus</taxon>
    </lineage>
</organism>
<dbReference type="InterPro" id="IPR017884">
    <property type="entry name" value="SANT_dom"/>
</dbReference>
<feature type="domain" description="SANT" evidence="8">
    <location>
        <begin position="121"/>
        <end position="169"/>
    </location>
</feature>
<comment type="subcellular location">
    <subcellularLocation>
        <location evidence="1">Nucleus</location>
    </subcellularLocation>
</comment>
<reference evidence="10" key="1">
    <citation type="journal article" date="2016" name="Nat. Genet.">
        <title>A high-quality carrot genome assembly provides new insights into carotenoid accumulation and asterid genome evolution.</title>
        <authorList>
            <person name="Iorizzo M."/>
            <person name="Ellison S."/>
            <person name="Senalik D."/>
            <person name="Zeng P."/>
            <person name="Satapoomin P."/>
            <person name="Huang J."/>
            <person name="Bowman M."/>
            <person name="Iovene M."/>
            <person name="Sanseverino W."/>
            <person name="Cavagnaro P."/>
            <person name="Yildiz M."/>
            <person name="Macko-Podgorni A."/>
            <person name="Moranska E."/>
            <person name="Grzebelus E."/>
            <person name="Grzebelus D."/>
            <person name="Ashrafi H."/>
            <person name="Zheng Z."/>
            <person name="Cheng S."/>
            <person name="Spooner D."/>
            <person name="Van Deynze A."/>
            <person name="Simon P."/>
        </authorList>
    </citation>
    <scope>NUCLEOTIDE SEQUENCE</scope>
    <source>
        <tissue evidence="10">Leaf</tissue>
    </source>
</reference>
<name>A0AAF1AQ68_DAUCS</name>
<dbReference type="Proteomes" id="UP000077755">
    <property type="component" value="Chromosome 3"/>
</dbReference>
<dbReference type="Pfam" id="PF00249">
    <property type="entry name" value="Myb_DNA-binding"/>
    <property type="match status" value="1"/>
</dbReference>
<evidence type="ECO:0000256" key="5">
    <source>
        <dbReference type="ARBA" id="ARBA00023242"/>
    </source>
</evidence>
<keyword evidence="4" id="KW-0804">Transcription</keyword>
<evidence type="ECO:0008006" key="12">
    <source>
        <dbReference type="Google" id="ProtNLM"/>
    </source>
</evidence>
<evidence type="ECO:0000256" key="6">
    <source>
        <dbReference type="SAM" id="MobiDB-lite"/>
    </source>
</evidence>
<dbReference type="PANTHER" id="PTHR44191">
    <property type="entry name" value="TRANSCRIPTION FACTOR KUA1"/>
    <property type="match status" value="1"/>
</dbReference>
<evidence type="ECO:0000313" key="10">
    <source>
        <dbReference type="EMBL" id="WOG91439.1"/>
    </source>
</evidence>
<reference evidence="10" key="2">
    <citation type="submission" date="2022-03" db="EMBL/GenBank/DDBJ databases">
        <title>Draft title - Genomic analysis of global carrot germplasm unveils the trajectory of domestication and the origin of high carotenoid orange carrot.</title>
        <authorList>
            <person name="Iorizzo M."/>
            <person name="Ellison S."/>
            <person name="Senalik D."/>
            <person name="Macko-Podgorni A."/>
            <person name="Grzebelus D."/>
            <person name="Bostan H."/>
            <person name="Rolling W."/>
            <person name="Curaba J."/>
            <person name="Simon P."/>
        </authorList>
    </citation>
    <scope>NUCLEOTIDE SEQUENCE</scope>
    <source>
        <tissue evidence="10">Leaf</tissue>
    </source>
</reference>
<dbReference type="FunFam" id="1.10.10.60:FF:000009">
    <property type="entry name" value="transcription factor MYB1R1"/>
    <property type="match status" value="1"/>
</dbReference>
<evidence type="ECO:0000259" key="7">
    <source>
        <dbReference type="PROSITE" id="PS50090"/>
    </source>
</evidence>
<evidence type="ECO:0000259" key="8">
    <source>
        <dbReference type="PROSITE" id="PS51293"/>
    </source>
</evidence>
<dbReference type="PROSITE" id="PS51294">
    <property type="entry name" value="HTH_MYB"/>
    <property type="match status" value="1"/>
</dbReference>
<evidence type="ECO:0000256" key="4">
    <source>
        <dbReference type="ARBA" id="ARBA00023163"/>
    </source>
</evidence>
<dbReference type="InterPro" id="IPR006447">
    <property type="entry name" value="Myb_dom_plants"/>
</dbReference>
<keyword evidence="2" id="KW-0805">Transcription regulation</keyword>
<keyword evidence="3" id="KW-0238">DNA-binding</keyword>
<dbReference type="SUPFAM" id="SSF46689">
    <property type="entry name" value="Homeodomain-like"/>
    <property type="match status" value="1"/>
</dbReference>
<dbReference type="InterPro" id="IPR009057">
    <property type="entry name" value="Homeodomain-like_sf"/>
</dbReference>
<dbReference type="InterPro" id="IPR017930">
    <property type="entry name" value="Myb_dom"/>
</dbReference>
<keyword evidence="11" id="KW-1185">Reference proteome</keyword>
<evidence type="ECO:0000256" key="2">
    <source>
        <dbReference type="ARBA" id="ARBA00023015"/>
    </source>
</evidence>
<dbReference type="GO" id="GO:0006355">
    <property type="term" value="P:regulation of DNA-templated transcription"/>
    <property type="evidence" value="ECO:0007669"/>
    <property type="project" value="UniProtKB-ARBA"/>
</dbReference>
<evidence type="ECO:0000256" key="1">
    <source>
        <dbReference type="ARBA" id="ARBA00004123"/>
    </source>
</evidence>
<dbReference type="EMBL" id="CP093345">
    <property type="protein sequence ID" value="WOG91439.1"/>
    <property type="molecule type" value="Genomic_DNA"/>
</dbReference>
<dbReference type="PROSITE" id="PS51293">
    <property type="entry name" value="SANT"/>
    <property type="match status" value="1"/>
</dbReference>
<dbReference type="InterPro" id="IPR052245">
    <property type="entry name" value="Plant_Stress_Dev_TF"/>
</dbReference>
<dbReference type="NCBIfam" id="TIGR01557">
    <property type="entry name" value="myb_SHAQKYF"/>
    <property type="match status" value="1"/>
</dbReference>
<dbReference type="SMART" id="SM00717">
    <property type="entry name" value="SANT"/>
    <property type="match status" value="1"/>
</dbReference>
<proteinExistence type="predicted"/>
<keyword evidence="5" id="KW-0539">Nucleus</keyword>